<evidence type="ECO:0000256" key="5">
    <source>
        <dbReference type="ARBA" id="ARBA00022643"/>
    </source>
</evidence>
<organism evidence="16 17">
    <name type="scientific">Andreesenia angusta</name>
    <dbReference type="NCBI Taxonomy" id="39480"/>
    <lineage>
        <taxon>Bacteria</taxon>
        <taxon>Bacillati</taxon>
        <taxon>Bacillota</taxon>
        <taxon>Tissierellia</taxon>
        <taxon>Tissierellales</taxon>
        <taxon>Gottschalkiaceae</taxon>
        <taxon>Andreesenia</taxon>
    </lineage>
</organism>
<evidence type="ECO:0000256" key="8">
    <source>
        <dbReference type="ARBA" id="ARBA00022884"/>
    </source>
</evidence>
<keyword evidence="3" id="KW-0820">tRNA-binding</keyword>
<keyword evidence="14" id="KW-0547">Nucleotide-binding</keyword>
<feature type="binding site" evidence="14">
    <location>
        <position position="141"/>
    </location>
    <ligand>
        <name>FMN</name>
        <dbReference type="ChEBI" id="CHEBI:58210"/>
    </ligand>
</feature>
<feature type="active site" description="Proton donor" evidence="13">
    <location>
        <position position="102"/>
    </location>
</feature>
<feature type="binding site" evidence="14">
    <location>
        <begin position="226"/>
        <end position="227"/>
    </location>
    <ligand>
        <name>FMN</name>
        <dbReference type="ChEBI" id="CHEBI:58210"/>
    </ligand>
</feature>
<sequence length="325" mass="36642">MKIANLELENNIFLAPMAGVTDRSFRVICKQMGVGLLFTEMVSINGLYYDDDKTEELMTIDRDERPTALQIFGADPVVFKKVIEEKLNRNDSFEILDINMGCPAPKIVKNGYGSALMKDLKRVSEIVKTAVRASDKPVTIKIRKGWDDESINAVEVAKAIEAEGASALTIHGRTREEFYSGVADWDIIREVKQSVSIPVIGNGDIFKPEDISKMIEYTGCDGVMIGRGARGNPWIFKMGNELLASGNYREPLPDEKIDMSVKHFELLIENKGEVLATREIRKHVAWYLKGLRGSAEIKDKINKTRSKEDIYDILCNYRNQLNLTM</sequence>
<comment type="similarity">
    <text evidence="12">Belongs to the dus family.</text>
</comment>
<evidence type="ECO:0000256" key="4">
    <source>
        <dbReference type="ARBA" id="ARBA00022630"/>
    </source>
</evidence>
<evidence type="ECO:0000256" key="10">
    <source>
        <dbReference type="ARBA" id="ARBA00048205"/>
    </source>
</evidence>
<reference evidence="16 17" key="1">
    <citation type="submission" date="2016-09" db="EMBL/GenBank/DDBJ databases">
        <title>Genome sequence of Eubacterium angustum.</title>
        <authorList>
            <person name="Poehlein A."/>
            <person name="Daniel R."/>
        </authorList>
    </citation>
    <scope>NUCLEOTIDE SEQUENCE [LARGE SCALE GENOMIC DNA]</scope>
    <source>
        <strain evidence="16 17">DSM 1989</strain>
    </source>
</reference>
<gene>
    <name evidence="16" type="primary">dusC</name>
    <name evidence="16" type="ORF">EUAN_17530</name>
</gene>
<comment type="cofactor">
    <cofactor evidence="1 12 14">
        <name>FMN</name>
        <dbReference type="ChEBI" id="CHEBI:58210"/>
    </cofactor>
</comment>
<dbReference type="InterPro" id="IPR024036">
    <property type="entry name" value="tRNA-dHydroUridine_Synthase_C"/>
</dbReference>
<evidence type="ECO:0000256" key="11">
    <source>
        <dbReference type="ARBA" id="ARBA00048802"/>
    </source>
</evidence>
<proteinExistence type="inferred from homology"/>
<dbReference type="InterPro" id="IPR004652">
    <property type="entry name" value="DusB-like"/>
</dbReference>
<comment type="function">
    <text evidence="2 12">Catalyzes the synthesis of 5,6-dihydrouridine (D), a modified base found in the D-loop of most tRNAs, via the reduction of the C5-C6 double bond in target uridines.</text>
</comment>
<dbReference type="Proteomes" id="UP000180254">
    <property type="component" value="Unassembled WGS sequence"/>
</dbReference>
<evidence type="ECO:0000256" key="9">
    <source>
        <dbReference type="ARBA" id="ARBA00023002"/>
    </source>
</evidence>
<dbReference type="AlphaFoldDB" id="A0A1S1V5S5"/>
<feature type="binding site" evidence="14">
    <location>
        <position position="70"/>
    </location>
    <ligand>
        <name>FMN</name>
        <dbReference type="ChEBI" id="CHEBI:58210"/>
    </ligand>
</feature>
<keyword evidence="8" id="KW-0694">RNA-binding</keyword>
<dbReference type="EC" id="1.3.1.-" evidence="12"/>
<evidence type="ECO:0000313" key="17">
    <source>
        <dbReference type="Proteomes" id="UP000180254"/>
    </source>
</evidence>
<comment type="catalytic activity">
    <reaction evidence="11">
        <text>a 5,6-dihydrouridine in tRNA + NAD(+) = a uridine in tRNA + NADH + H(+)</text>
        <dbReference type="Rhea" id="RHEA:54452"/>
        <dbReference type="Rhea" id="RHEA-COMP:13339"/>
        <dbReference type="Rhea" id="RHEA-COMP:13887"/>
        <dbReference type="ChEBI" id="CHEBI:15378"/>
        <dbReference type="ChEBI" id="CHEBI:57540"/>
        <dbReference type="ChEBI" id="CHEBI:57945"/>
        <dbReference type="ChEBI" id="CHEBI:65315"/>
        <dbReference type="ChEBI" id="CHEBI:74443"/>
    </reaction>
</comment>
<evidence type="ECO:0000256" key="13">
    <source>
        <dbReference type="PIRSR" id="PIRSR006621-1"/>
    </source>
</evidence>
<evidence type="ECO:0000256" key="1">
    <source>
        <dbReference type="ARBA" id="ARBA00001917"/>
    </source>
</evidence>
<dbReference type="PANTHER" id="PTHR45846">
    <property type="entry name" value="TRNA-DIHYDROURIDINE(47) SYNTHASE [NAD(P)(+)]-LIKE"/>
    <property type="match status" value="1"/>
</dbReference>
<dbReference type="RefSeq" id="WP_071063720.1">
    <property type="nucleotide sequence ID" value="NZ_MKIE01000007.1"/>
</dbReference>
<dbReference type="EMBL" id="MKIE01000007">
    <property type="protein sequence ID" value="OHW61750.1"/>
    <property type="molecule type" value="Genomic_DNA"/>
</dbReference>
<evidence type="ECO:0000313" key="16">
    <source>
        <dbReference type="EMBL" id="OHW61750.1"/>
    </source>
</evidence>
<evidence type="ECO:0000256" key="12">
    <source>
        <dbReference type="PIRNR" id="PIRNR006621"/>
    </source>
</evidence>
<feature type="binding site" evidence="14">
    <location>
        <position position="171"/>
    </location>
    <ligand>
        <name>FMN</name>
        <dbReference type="ChEBI" id="CHEBI:58210"/>
    </ligand>
</feature>
<keyword evidence="6 12" id="KW-0819">tRNA processing</keyword>
<dbReference type="Gene3D" id="1.10.1200.80">
    <property type="entry name" value="Putative flavin oxidoreducatase, domain 2"/>
    <property type="match status" value="1"/>
</dbReference>
<evidence type="ECO:0000256" key="3">
    <source>
        <dbReference type="ARBA" id="ARBA00022555"/>
    </source>
</evidence>
<evidence type="ECO:0000256" key="7">
    <source>
        <dbReference type="ARBA" id="ARBA00022857"/>
    </source>
</evidence>
<evidence type="ECO:0000256" key="2">
    <source>
        <dbReference type="ARBA" id="ARBA00002790"/>
    </source>
</evidence>
<dbReference type="PANTHER" id="PTHR45846:SF1">
    <property type="entry name" value="TRNA-DIHYDROURIDINE(47) SYNTHASE [NAD(P)(+)]-LIKE"/>
    <property type="match status" value="1"/>
</dbReference>
<dbReference type="NCBIfam" id="TIGR00737">
    <property type="entry name" value="nifR3_yhdG"/>
    <property type="match status" value="1"/>
</dbReference>
<dbReference type="OrthoDB" id="9764501at2"/>
<feature type="domain" description="DUS-like FMN-binding" evidence="15">
    <location>
        <begin position="14"/>
        <end position="310"/>
    </location>
</feature>
<dbReference type="InterPro" id="IPR013785">
    <property type="entry name" value="Aldolase_TIM"/>
</dbReference>
<feature type="binding site" evidence="14">
    <location>
        <begin position="16"/>
        <end position="18"/>
    </location>
    <ligand>
        <name>FMN</name>
        <dbReference type="ChEBI" id="CHEBI:58210"/>
    </ligand>
</feature>
<dbReference type="GO" id="GO:0000049">
    <property type="term" value="F:tRNA binding"/>
    <property type="evidence" value="ECO:0007669"/>
    <property type="project" value="UniProtKB-KW"/>
</dbReference>
<dbReference type="PROSITE" id="PS01136">
    <property type="entry name" value="UPF0034"/>
    <property type="match status" value="1"/>
</dbReference>
<dbReference type="PIRSF" id="PIRSF006621">
    <property type="entry name" value="Dus"/>
    <property type="match status" value="1"/>
</dbReference>
<dbReference type="Gene3D" id="3.20.20.70">
    <property type="entry name" value="Aldolase class I"/>
    <property type="match status" value="1"/>
</dbReference>
<protein>
    <recommendedName>
        <fullName evidence="12">tRNA-dihydrouridine synthase</fullName>
        <ecNumber evidence="12">1.3.1.-</ecNumber>
    </recommendedName>
</protein>
<keyword evidence="5 12" id="KW-0288">FMN</keyword>
<evidence type="ECO:0000256" key="14">
    <source>
        <dbReference type="PIRSR" id="PIRSR006621-2"/>
    </source>
</evidence>
<accession>A0A1S1V5S5</accession>
<comment type="catalytic activity">
    <reaction evidence="10">
        <text>a 5,6-dihydrouridine in tRNA + NADP(+) = a uridine in tRNA + NADPH + H(+)</text>
        <dbReference type="Rhea" id="RHEA:23624"/>
        <dbReference type="Rhea" id="RHEA-COMP:13339"/>
        <dbReference type="Rhea" id="RHEA-COMP:13887"/>
        <dbReference type="ChEBI" id="CHEBI:15378"/>
        <dbReference type="ChEBI" id="CHEBI:57783"/>
        <dbReference type="ChEBI" id="CHEBI:58349"/>
        <dbReference type="ChEBI" id="CHEBI:65315"/>
        <dbReference type="ChEBI" id="CHEBI:74443"/>
    </reaction>
</comment>
<name>A0A1S1V5S5_9FIRM</name>
<keyword evidence="4 12" id="KW-0285">Flavoprotein</keyword>
<evidence type="ECO:0000256" key="6">
    <source>
        <dbReference type="ARBA" id="ARBA00022694"/>
    </source>
</evidence>
<dbReference type="SUPFAM" id="SSF51395">
    <property type="entry name" value="FMN-linked oxidoreductases"/>
    <property type="match status" value="1"/>
</dbReference>
<dbReference type="InterPro" id="IPR035587">
    <property type="entry name" value="DUS-like_FMN-bd"/>
</dbReference>
<dbReference type="GO" id="GO:0050660">
    <property type="term" value="F:flavin adenine dinucleotide binding"/>
    <property type="evidence" value="ECO:0007669"/>
    <property type="project" value="InterPro"/>
</dbReference>
<comment type="caution">
    <text evidence="16">The sequence shown here is derived from an EMBL/GenBank/DDBJ whole genome shotgun (WGS) entry which is preliminary data.</text>
</comment>
<dbReference type="InterPro" id="IPR018517">
    <property type="entry name" value="tRNA_hU_synthase_CS"/>
</dbReference>
<dbReference type="STRING" id="39480.EUAN_17530"/>
<dbReference type="Pfam" id="PF01207">
    <property type="entry name" value="Dus"/>
    <property type="match status" value="1"/>
</dbReference>
<keyword evidence="17" id="KW-1185">Reference proteome</keyword>
<keyword evidence="7" id="KW-0521">NADP</keyword>
<dbReference type="CDD" id="cd02801">
    <property type="entry name" value="DUS_like_FMN"/>
    <property type="match status" value="1"/>
</dbReference>
<keyword evidence="9 12" id="KW-0560">Oxidoreductase</keyword>
<dbReference type="GO" id="GO:0017150">
    <property type="term" value="F:tRNA dihydrouridine synthase activity"/>
    <property type="evidence" value="ECO:0007669"/>
    <property type="project" value="InterPro"/>
</dbReference>
<evidence type="ECO:0000259" key="15">
    <source>
        <dbReference type="Pfam" id="PF01207"/>
    </source>
</evidence>
<dbReference type="InterPro" id="IPR001269">
    <property type="entry name" value="DUS_fam"/>
</dbReference>